<reference evidence="2 3" key="1">
    <citation type="journal article" date="2014" name="Genome Announc.">
        <title>Draft genome sequences of the altered schaedler flora, a defined bacterial community from gnotobiotic mice.</title>
        <authorList>
            <person name="Wannemuehler M.J."/>
            <person name="Overstreet A.M."/>
            <person name="Ward D.V."/>
            <person name="Phillips G.J."/>
        </authorList>
    </citation>
    <scope>NUCLEOTIDE SEQUENCE [LARGE SCALE GENOMIC DNA]</scope>
    <source>
        <strain evidence="2 3">ASF492</strain>
    </source>
</reference>
<name>N2AAI9_9FIRM</name>
<protein>
    <submittedName>
        <fullName evidence="2">Uncharacterized protein</fullName>
    </submittedName>
</protein>
<evidence type="ECO:0000256" key="1">
    <source>
        <dbReference type="SAM" id="Phobius"/>
    </source>
</evidence>
<dbReference type="AlphaFoldDB" id="N2AAI9"/>
<dbReference type="Proteomes" id="UP000012589">
    <property type="component" value="Unassembled WGS sequence"/>
</dbReference>
<evidence type="ECO:0000313" key="3">
    <source>
        <dbReference type="Proteomes" id="UP000012589"/>
    </source>
</evidence>
<organism evidence="2 3">
    <name type="scientific">Eubacterium plexicaudatum ASF492</name>
    <dbReference type="NCBI Taxonomy" id="1235802"/>
    <lineage>
        <taxon>Bacteria</taxon>
        <taxon>Bacillati</taxon>
        <taxon>Bacillota</taxon>
        <taxon>Clostridia</taxon>
        <taxon>Eubacteriales</taxon>
        <taxon>Eubacteriaceae</taxon>
        <taxon>Eubacterium</taxon>
    </lineage>
</organism>
<gene>
    <name evidence="2" type="ORF">C823_04597</name>
</gene>
<dbReference type="EMBL" id="AQFT01000134">
    <property type="protein sequence ID" value="EMZ21349.1"/>
    <property type="molecule type" value="Genomic_DNA"/>
</dbReference>
<proteinExistence type="predicted"/>
<feature type="transmembrane region" description="Helical" evidence="1">
    <location>
        <begin position="69"/>
        <end position="89"/>
    </location>
</feature>
<accession>N2AAI9</accession>
<comment type="caution">
    <text evidence="2">The sequence shown here is derived from an EMBL/GenBank/DDBJ whole genome shotgun (WGS) entry which is preliminary data.</text>
</comment>
<keyword evidence="1" id="KW-1133">Transmembrane helix</keyword>
<dbReference type="eggNOG" id="ENOG50347PG">
    <property type="taxonomic scope" value="Bacteria"/>
</dbReference>
<feature type="transmembrane region" description="Helical" evidence="1">
    <location>
        <begin position="7"/>
        <end position="29"/>
    </location>
</feature>
<keyword evidence="1" id="KW-0812">Transmembrane</keyword>
<evidence type="ECO:0000313" key="2">
    <source>
        <dbReference type="EMBL" id="EMZ21349.1"/>
    </source>
</evidence>
<keyword evidence="3" id="KW-1185">Reference proteome</keyword>
<feature type="transmembrane region" description="Helical" evidence="1">
    <location>
        <begin position="35"/>
        <end position="62"/>
    </location>
</feature>
<dbReference type="HOGENOM" id="CLU_2437018_0_0_9"/>
<keyword evidence="1" id="KW-0472">Membrane</keyword>
<sequence>MNKKVNLIFSIIGFLTEIFYLINALHIWFRHITISFVNIIDSIFKILIVIVGLILIIISMIFHKENYKIINVINYISIGILVLSTFLLLI</sequence>
<dbReference type="STRING" id="1235802.C823_04597"/>